<evidence type="ECO:0000313" key="4">
    <source>
        <dbReference type="EMBL" id="ADB49965.1"/>
    </source>
</evidence>
<dbReference type="SUPFAM" id="SSF50129">
    <property type="entry name" value="GroES-like"/>
    <property type="match status" value="1"/>
</dbReference>
<dbReference type="eggNOG" id="COG1063">
    <property type="taxonomic scope" value="Bacteria"/>
</dbReference>
<feature type="domain" description="Alcohol dehydrogenase-like N-terminal" evidence="3">
    <location>
        <begin position="39"/>
        <end position="155"/>
    </location>
</feature>
<dbReference type="EMBL" id="CP001854">
    <property type="protein sequence ID" value="ADB49965.1"/>
    <property type="molecule type" value="Genomic_DNA"/>
</dbReference>
<dbReference type="HOGENOM" id="CLU_026673_11_0_11"/>
<feature type="domain" description="Alcohol dehydrogenase-like C-terminal" evidence="2">
    <location>
        <begin position="199"/>
        <end position="320"/>
    </location>
</feature>
<reference evidence="5" key="2">
    <citation type="submission" date="2010-01" db="EMBL/GenBank/DDBJ databases">
        <title>The complete genome of Conexibacter woesei DSM 14684.</title>
        <authorList>
            <consortium name="US DOE Joint Genome Institute (JGI-PGF)"/>
            <person name="Lucas S."/>
            <person name="Copeland A."/>
            <person name="Lapidus A."/>
            <person name="Glavina del Rio T."/>
            <person name="Dalin E."/>
            <person name="Tice H."/>
            <person name="Bruce D."/>
            <person name="Goodwin L."/>
            <person name="Pitluck S."/>
            <person name="Kyrpides N."/>
            <person name="Mavromatis K."/>
            <person name="Ivanova N."/>
            <person name="Mikhailova N."/>
            <person name="Chertkov O."/>
            <person name="Brettin T."/>
            <person name="Detter J.C."/>
            <person name="Han C."/>
            <person name="Larimer F."/>
            <person name="Land M."/>
            <person name="Hauser L."/>
            <person name="Markowitz V."/>
            <person name="Cheng J.-F."/>
            <person name="Hugenholtz P."/>
            <person name="Woyke T."/>
            <person name="Wu D."/>
            <person name="Pukall R."/>
            <person name="Steenblock K."/>
            <person name="Schneider S."/>
            <person name="Klenk H.-P."/>
            <person name="Eisen J.A."/>
        </authorList>
    </citation>
    <scope>NUCLEOTIDE SEQUENCE [LARGE SCALE GENOMIC DNA]</scope>
    <source>
        <strain evidence="5">DSM 14684 / CIP 108061 / JCM 11494 / NBRC 100937 / ID131577</strain>
    </source>
</reference>
<name>D3EZY9_CONWI</name>
<dbReference type="Gene3D" id="3.40.50.720">
    <property type="entry name" value="NAD(P)-binding Rossmann-like Domain"/>
    <property type="match status" value="1"/>
</dbReference>
<dbReference type="AlphaFoldDB" id="D3EZY9"/>
<proteinExistence type="predicted"/>
<evidence type="ECO:0000259" key="3">
    <source>
        <dbReference type="Pfam" id="PF08240"/>
    </source>
</evidence>
<sequence length="361" mass="36864" precursor="true">MSSFTSAAAPGAAQPHAAIRVFELHGPGSVRVGHRLVPPDGALMRVETTGVCGTDHHIWAGRIDVPVPLLLGHEVIGRLERLPDDHGLVADAPLSEGDRVLIAPGVPCGACAGCDGGGRCLDRPCYGLTMTGDGLTGGFSPYMTLLPGTRVFGVPEELPAERGVFAEPMACVLSALRKAFGAQYVPPGHDGLVLGFGVIGLCSATAIAAAGGTATVVEYDPARRELAASLGFEALASVEEAATAGARDGGFPLVVDAAGTPAAFASALDLLAWSGTLVELGNFADLGEVAIKPSDICLRDLRIVGSGETFYEDFPPAIALVGGTAVDLGRAITDVHRFDALGDPSDLFTVRAAGKAMVSFA</sequence>
<dbReference type="STRING" id="469383.Cwoe_1537"/>
<dbReference type="Pfam" id="PF00107">
    <property type="entry name" value="ADH_zinc_N"/>
    <property type="match status" value="1"/>
</dbReference>
<keyword evidence="5" id="KW-1185">Reference proteome</keyword>
<dbReference type="Gene3D" id="3.90.180.10">
    <property type="entry name" value="Medium-chain alcohol dehydrogenases, catalytic domain"/>
    <property type="match status" value="1"/>
</dbReference>
<dbReference type="InterPro" id="IPR036291">
    <property type="entry name" value="NAD(P)-bd_dom_sf"/>
</dbReference>
<dbReference type="InterPro" id="IPR050129">
    <property type="entry name" value="Zn_alcohol_dh"/>
</dbReference>
<reference evidence="4 5" key="1">
    <citation type="journal article" date="2010" name="Stand. Genomic Sci.">
        <title>Complete genome sequence of Conexibacter woesei type strain (ID131577).</title>
        <authorList>
            <person name="Pukall R."/>
            <person name="Lapidus A."/>
            <person name="Glavina Del Rio T."/>
            <person name="Copeland A."/>
            <person name="Tice H."/>
            <person name="Cheng J.-F."/>
            <person name="Lucas S."/>
            <person name="Chen F."/>
            <person name="Nolan M."/>
            <person name="Bruce D."/>
            <person name="Goodwin L."/>
            <person name="Pitluck S."/>
            <person name="Mavromatis K."/>
            <person name="Ivanova N."/>
            <person name="Ovchinnikova G."/>
            <person name="Pati A."/>
            <person name="Chen A."/>
            <person name="Palaniappan K."/>
            <person name="Land M."/>
            <person name="Hauser L."/>
            <person name="Chang Y.-J."/>
            <person name="Jeffries C.D."/>
            <person name="Chain P."/>
            <person name="Meincke L."/>
            <person name="Sims D."/>
            <person name="Brettin T."/>
            <person name="Detter J.C."/>
            <person name="Rohde M."/>
            <person name="Goeker M."/>
            <person name="Bristow J."/>
            <person name="Eisen J.A."/>
            <person name="Markowitz V."/>
            <person name="Kyrpides N.C."/>
            <person name="Klenk H.-P."/>
            <person name="Hugenholtz P."/>
        </authorList>
    </citation>
    <scope>NUCLEOTIDE SEQUENCE [LARGE SCALE GENOMIC DNA]</scope>
    <source>
        <strain evidence="5">DSM 14684 / CIP 108061 / JCM 11494 / NBRC 100937 / ID131577</strain>
    </source>
</reference>
<dbReference type="OrthoDB" id="9797931at2"/>
<dbReference type="InterPro" id="IPR011032">
    <property type="entry name" value="GroES-like_sf"/>
</dbReference>
<dbReference type="InterPro" id="IPR013149">
    <property type="entry name" value="ADH-like_C"/>
</dbReference>
<dbReference type="KEGG" id="cwo:Cwoe_1537"/>
<keyword evidence="1" id="KW-0560">Oxidoreductase</keyword>
<dbReference type="RefSeq" id="WP_012933016.1">
    <property type="nucleotide sequence ID" value="NC_013739.1"/>
</dbReference>
<dbReference type="PANTHER" id="PTHR43401">
    <property type="entry name" value="L-THREONINE 3-DEHYDROGENASE"/>
    <property type="match status" value="1"/>
</dbReference>
<gene>
    <name evidence="4" type="ordered locus">Cwoe_1537</name>
</gene>
<dbReference type="Proteomes" id="UP000008229">
    <property type="component" value="Chromosome"/>
</dbReference>
<accession>D3EZY9</accession>
<dbReference type="Pfam" id="PF08240">
    <property type="entry name" value="ADH_N"/>
    <property type="match status" value="1"/>
</dbReference>
<evidence type="ECO:0000256" key="1">
    <source>
        <dbReference type="ARBA" id="ARBA00023002"/>
    </source>
</evidence>
<organism evidence="4 5">
    <name type="scientific">Conexibacter woesei (strain DSM 14684 / CCUG 47730 / CIP 108061 / JCM 11494 / NBRC 100937 / ID131577)</name>
    <dbReference type="NCBI Taxonomy" id="469383"/>
    <lineage>
        <taxon>Bacteria</taxon>
        <taxon>Bacillati</taxon>
        <taxon>Actinomycetota</taxon>
        <taxon>Thermoleophilia</taxon>
        <taxon>Solirubrobacterales</taxon>
        <taxon>Conexibacteraceae</taxon>
        <taxon>Conexibacter</taxon>
    </lineage>
</organism>
<protein>
    <submittedName>
        <fullName evidence="4">Alcohol dehydrogenase GroES domain protein</fullName>
    </submittedName>
</protein>
<evidence type="ECO:0000313" key="5">
    <source>
        <dbReference type="Proteomes" id="UP000008229"/>
    </source>
</evidence>
<dbReference type="GO" id="GO:0016491">
    <property type="term" value="F:oxidoreductase activity"/>
    <property type="evidence" value="ECO:0007669"/>
    <property type="project" value="UniProtKB-KW"/>
</dbReference>
<dbReference type="PANTHER" id="PTHR43401:SF2">
    <property type="entry name" value="L-THREONINE 3-DEHYDROGENASE"/>
    <property type="match status" value="1"/>
</dbReference>
<dbReference type="InterPro" id="IPR013154">
    <property type="entry name" value="ADH-like_N"/>
</dbReference>
<dbReference type="SUPFAM" id="SSF51735">
    <property type="entry name" value="NAD(P)-binding Rossmann-fold domains"/>
    <property type="match status" value="1"/>
</dbReference>
<evidence type="ECO:0000259" key="2">
    <source>
        <dbReference type="Pfam" id="PF00107"/>
    </source>
</evidence>